<organism evidence="3 4">
    <name type="scientific">Rhipicephalus sanguineus</name>
    <name type="common">Brown dog tick</name>
    <name type="synonym">Ixodes sanguineus</name>
    <dbReference type="NCBI Taxonomy" id="34632"/>
    <lineage>
        <taxon>Eukaryota</taxon>
        <taxon>Metazoa</taxon>
        <taxon>Ecdysozoa</taxon>
        <taxon>Arthropoda</taxon>
        <taxon>Chelicerata</taxon>
        <taxon>Arachnida</taxon>
        <taxon>Acari</taxon>
        <taxon>Parasitiformes</taxon>
        <taxon>Ixodida</taxon>
        <taxon>Ixodoidea</taxon>
        <taxon>Ixodidae</taxon>
        <taxon>Rhipicephalinae</taxon>
        <taxon>Rhipicephalus</taxon>
        <taxon>Rhipicephalus</taxon>
    </lineage>
</organism>
<feature type="compositionally biased region" description="Basic and acidic residues" evidence="2">
    <location>
        <begin position="23"/>
        <end position="36"/>
    </location>
</feature>
<protein>
    <submittedName>
        <fullName evidence="3">Uncharacterized protein</fullName>
    </submittedName>
</protein>
<gene>
    <name evidence="3" type="ORF">HPB52_015911</name>
</gene>
<proteinExistence type="predicted"/>
<evidence type="ECO:0000313" key="3">
    <source>
        <dbReference type="EMBL" id="KAH7957185.1"/>
    </source>
</evidence>
<feature type="coiled-coil region" evidence="1">
    <location>
        <begin position="84"/>
        <end position="118"/>
    </location>
</feature>
<keyword evidence="1" id="KW-0175">Coiled coil</keyword>
<evidence type="ECO:0000256" key="2">
    <source>
        <dbReference type="SAM" id="MobiDB-lite"/>
    </source>
</evidence>
<feature type="region of interest" description="Disordered" evidence="2">
    <location>
        <begin position="1"/>
        <end position="62"/>
    </location>
</feature>
<accession>A0A9D4SYN4</accession>
<evidence type="ECO:0000313" key="4">
    <source>
        <dbReference type="Proteomes" id="UP000821837"/>
    </source>
</evidence>
<keyword evidence="4" id="KW-1185">Reference proteome</keyword>
<sequence length="118" mass="13725">MPLSEEKPEETEATENPASKTETPMEHERTTEEEPSKQSSTASLEQLCAHQTTTLDDHSDDDSRMLVEETKLDDDDACSLASERARWLRKEREMKRRIDRLQKTVDKYKAELEKVKED</sequence>
<comment type="caution">
    <text evidence="3">The sequence shown here is derived from an EMBL/GenBank/DDBJ whole genome shotgun (WGS) entry which is preliminary data.</text>
</comment>
<reference evidence="3" key="1">
    <citation type="journal article" date="2020" name="Cell">
        <title>Large-Scale Comparative Analyses of Tick Genomes Elucidate Their Genetic Diversity and Vector Capacities.</title>
        <authorList>
            <consortium name="Tick Genome and Microbiome Consortium (TIGMIC)"/>
            <person name="Jia N."/>
            <person name="Wang J."/>
            <person name="Shi W."/>
            <person name="Du L."/>
            <person name="Sun Y."/>
            <person name="Zhan W."/>
            <person name="Jiang J.F."/>
            <person name="Wang Q."/>
            <person name="Zhang B."/>
            <person name="Ji P."/>
            <person name="Bell-Sakyi L."/>
            <person name="Cui X.M."/>
            <person name="Yuan T.T."/>
            <person name="Jiang B.G."/>
            <person name="Yang W.F."/>
            <person name="Lam T.T."/>
            <person name="Chang Q.C."/>
            <person name="Ding S.J."/>
            <person name="Wang X.J."/>
            <person name="Zhu J.G."/>
            <person name="Ruan X.D."/>
            <person name="Zhao L."/>
            <person name="Wei J.T."/>
            <person name="Ye R.Z."/>
            <person name="Que T.C."/>
            <person name="Du C.H."/>
            <person name="Zhou Y.H."/>
            <person name="Cheng J.X."/>
            <person name="Dai P.F."/>
            <person name="Guo W.B."/>
            <person name="Han X.H."/>
            <person name="Huang E.J."/>
            <person name="Li L.F."/>
            <person name="Wei W."/>
            <person name="Gao Y.C."/>
            <person name="Liu J.Z."/>
            <person name="Shao H.Z."/>
            <person name="Wang X."/>
            <person name="Wang C.C."/>
            <person name="Yang T.C."/>
            <person name="Huo Q.B."/>
            <person name="Li W."/>
            <person name="Chen H.Y."/>
            <person name="Chen S.E."/>
            <person name="Zhou L.G."/>
            <person name="Ni X.B."/>
            <person name="Tian J.H."/>
            <person name="Sheng Y."/>
            <person name="Liu T."/>
            <person name="Pan Y.S."/>
            <person name="Xia L.Y."/>
            <person name="Li J."/>
            <person name="Zhao F."/>
            <person name="Cao W.C."/>
        </authorList>
    </citation>
    <scope>NUCLEOTIDE SEQUENCE</scope>
    <source>
        <strain evidence="3">Rsan-2018</strain>
    </source>
</reference>
<name>A0A9D4SYN4_RHISA</name>
<evidence type="ECO:0000256" key="1">
    <source>
        <dbReference type="SAM" id="Coils"/>
    </source>
</evidence>
<feature type="compositionally biased region" description="Polar residues" evidence="2">
    <location>
        <begin position="37"/>
        <end position="54"/>
    </location>
</feature>
<dbReference type="Proteomes" id="UP000821837">
    <property type="component" value="Unassembled WGS sequence"/>
</dbReference>
<reference evidence="3" key="2">
    <citation type="submission" date="2021-09" db="EMBL/GenBank/DDBJ databases">
        <authorList>
            <person name="Jia N."/>
            <person name="Wang J."/>
            <person name="Shi W."/>
            <person name="Du L."/>
            <person name="Sun Y."/>
            <person name="Zhan W."/>
            <person name="Jiang J."/>
            <person name="Wang Q."/>
            <person name="Zhang B."/>
            <person name="Ji P."/>
            <person name="Sakyi L.B."/>
            <person name="Cui X."/>
            <person name="Yuan T."/>
            <person name="Jiang B."/>
            <person name="Yang W."/>
            <person name="Lam T.T.-Y."/>
            <person name="Chang Q."/>
            <person name="Ding S."/>
            <person name="Wang X."/>
            <person name="Zhu J."/>
            <person name="Ruan X."/>
            <person name="Zhao L."/>
            <person name="Wei J."/>
            <person name="Que T."/>
            <person name="Du C."/>
            <person name="Cheng J."/>
            <person name="Dai P."/>
            <person name="Han X."/>
            <person name="Huang E."/>
            <person name="Gao Y."/>
            <person name="Liu J."/>
            <person name="Shao H."/>
            <person name="Ye R."/>
            <person name="Li L."/>
            <person name="Wei W."/>
            <person name="Wang X."/>
            <person name="Wang C."/>
            <person name="Huo Q."/>
            <person name="Li W."/>
            <person name="Guo W."/>
            <person name="Chen H."/>
            <person name="Chen S."/>
            <person name="Zhou L."/>
            <person name="Zhou L."/>
            <person name="Ni X."/>
            <person name="Tian J."/>
            <person name="Zhou Y."/>
            <person name="Sheng Y."/>
            <person name="Liu T."/>
            <person name="Pan Y."/>
            <person name="Xia L."/>
            <person name="Li J."/>
            <person name="Zhao F."/>
            <person name="Cao W."/>
        </authorList>
    </citation>
    <scope>NUCLEOTIDE SEQUENCE</scope>
    <source>
        <strain evidence="3">Rsan-2018</strain>
        <tissue evidence="3">Larvae</tissue>
    </source>
</reference>
<dbReference type="EMBL" id="JABSTV010001250">
    <property type="protein sequence ID" value="KAH7957185.1"/>
    <property type="molecule type" value="Genomic_DNA"/>
</dbReference>
<dbReference type="AlphaFoldDB" id="A0A9D4SYN4"/>